<comment type="subcellular location">
    <subcellularLocation>
        <location evidence="1">Mitochondrion matrix</location>
    </subcellularLocation>
</comment>
<sequence length="253" mass="29688">MTIKNDVLALYRKLVRVVHSKPREFQQEFQKAIRYEFDINRNIPRTQINTIEHLMRQGEKKYEIIKDKSTLSLNHWGGLLIKLLVTEIIKTFMTAELTLSSQRKIIYPVTYQDTLTNILNELKLNGVDPDAENTLSNYDLVILKQKYTGADAVISCLLHDCLPDLVMLFPNNQNDDDKMKQRDEYFKTIVANENVVIEVIEELNMRKYFAKIFMPFDLVKIGVKRLNMNLNDRLVIGNFIWKEKAAVERFEIT</sequence>
<gene>
    <name evidence="6" type="ORF">O9G_002392</name>
</gene>
<evidence type="ECO:0000256" key="2">
    <source>
        <dbReference type="ARBA" id="ARBA00023128"/>
    </source>
</evidence>
<evidence type="ECO:0000256" key="3">
    <source>
        <dbReference type="ARBA" id="ARBA00023186"/>
    </source>
</evidence>
<protein>
    <recommendedName>
        <fullName evidence="5">Complex 1 LYR protein domain-containing protein</fullName>
    </recommendedName>
</protein>
<dbReference type="Pfam" id="PF05347">
    <property type="entry name" value="Complex1_LYR"/>
    <property type="match status" value="1"/>
</dbReference>
<feature type="domain" description="Complex 1 LYR protein" evidence="5">
    <location>
        <begin position="6"/>
        <end position="63"/>
    </location>
</feature>
<keyword evidence="3" id="KW-0143">Chaperone</keyword>
<keyword evidence="7" id="KW-1185">Reference proteome</keyword>
<keyword evidence="2" id="KW-0496">Mitochondrion</keyword>
<evidence type="ECO:0000313" key="7">
    <source>
        <dbReference type="Proteomes" id="UP000030755"/>
    </source>
</evidence>
<dbReference type="GO" id="GO:0034553">
    <property type="term" value="P:mitochondrial respiratory chain complex II assembly"/>
    <property type="evidence" value="ECO:0007669"/>
    <property type="project" value="InterPro"/>
</dbReference>
<accession>A0A075AYX7</accession>
<dbReference type="AlphaFoldDB" id="A0A075AYX7"/>
<dbReference type="CDD" id="cd20268">
    <property type="entry name" value="Complex1_LYR_SDHAF1_LYRM8"/>
    <property type="match status" value="1"/>
</dbReference>
<name>A0A075AYX7_ROZAC</name>
<dbReference type="HOGENOM" id="CLU_1099020_0_0_1"/>
<dbReference type="InterPro" id="IPR008011">
    <property type="entry name" value="Complex1_LYR_dom"/>
</dbReference>
<proteinExistence type="inferred from homology"/>
<comment type="similarity">
    <text evidence="4">Belongs to the complex I LYR family. SDHAF1 subfamily.</text>
</comment>
<evidence type="ECO:0000259" key="5">
    <source>
        <dbReference type="Pfam" id="PF05347"/>
    </source>
</evidence>
<dbReference type="STRING" id="988480.A0A075AYX7"/>
<evidence type="ECO:0000256" key="4">
    <source>
        <dbReference type="ARBA" id="ARBA00025715"/>
    </source>
</evidence>
<dbReference type="PANTHER" id="PTHR13675">
    <property type="entry name" value="LYR MOTIF-CONTAINING PROTEIN 2"/>
    <property type="match status" value="1"/>
</dbReference>
<evidence type="ECO:0000313" key="6">
    <source>
        <dbReference type="EMBL" id="EPZ33754.1"/>
    </source>
</evidence>
<reference evidence="6 7" key="1">
    <citation type="journal article" date="2013" name="Curr. Biol.">
        <title>Shared signatures of parasitism and phylogenomics unite Cryptomycota and microsporidia.</title>
        <authorList>
            <person name="James T.Y."/>
            <person name="Pelin A."/>
            <person name="Bonen L."/>
            <person name="Ahrendt S."/>
            <person name="Sain D."/>
            <person name="Corradi N."/>
            <person name="Stajich J.E."/>
        </authorList>
    </citation>
    <scope>NUCLEOTIDE SEQUENCE [LARGE SCALE GENOMIC DNA]</scope>
    <source>
        <strain evidence="6 7">CSF55</strain>
    </source>
</reference>
<dbReference type="Proteomes" id="UP000030755">
    <property type="component" value="Unassembled WGS sequence"/>
</dbReference>
<dbReference type="PANTHER" id="PTHR13675:SF1">
    <property type="entry name" value="SUCCINATE DEHYDROGENASE ASSEMBLY FACTOR 1, MITOCHONDRIAL"/>
    <property type="match status" value="1"/>
</dbReference>
<dbReference type="OrthoDB" id="273010at2759"/>
<dbReference type="InterPro" id="IPR045295">
    <property type="entry name" value="Complex1_LYR_SDHAF1_LYRM8"/>
</dbReference>
<organism evidence="6 7">
    <name type="scientific">Rozella allomycis (strain CSF55)</name>
    <dbReference type="NCBI Taxonomy" id="988480"/>
    <lineage>
        <taxon>Eukaryota</taxon>
        <taxon>Fungi</taxon>
        <taxon>Fungi incertae sedis</taxon>
        <taxon>Cryptomycota</taxon>
        <taxon>Cryptomycota incertae sedis</taxon>
        <taxon>Rozella</taxon>
    </lineage>
</organism>
<dbReference type="EMBL" id="KE561045">
    <property type="protein sequence ID" value="EPZ33754.1"/>
    <property type="molecule type" value="Genomic_DNA"/>
</dbReference>
<dbReference type="GO" id="GO:0005759">
    <property type="term" value="C:mitochondrial matrix"/>
    <property type="evidence" value="ECO:0007669"/>
    <property type="project" value="UniProtKB-SubCell"/>
</dbReference>
<evidence type="ECO:0000256" key="1">
    <source>
        <dbReference type="ARBA" id="ARBA00004305"/>
    </source>
</evidence>